<dbReference type="CDD" id="cd02513">
    <property type="entry name" value="CMP-NeuAc_Synthase"/>
    <property type="match status" value="1"/>
</dbReference>
<dbReference type="Gene3D" id="3.90.550.10">
    <property type="entry name" value="Spore Coat Polysaccharide Biosynthesis Protein SpsA, Chain A"/>
    <property type="match status" value="1"/>
</dbReference>
<dbReference type="EMBL" id="JBHSQH010000001">
    <property type="protein sequence ID" value="MFC5970125.1"/>
    <property type="molecule type" value="Genomic_DNA"/>
</dbReference>
<dbReference type="Proteomes" id="UP001596099">
    <property type="component" value="Unassembled WGS sequence"/>
</dbReference>
<evidence type="ECO:0000313" key="2">
    <source>
        <dbReference type="Proteomes" id="UP001596099"/>
    </source>
</evidence>
<dbReference type="PANTHER" id="PTHR21485">
    <property type="entry name" value="HAD SUPERFAMILY MEMBERS CMAS AND KDSC"/>
    <property type="match status" value="1"/>
</dbReference>
<dbReference type="Pfam" id="PF02348">
    <property type="entry name" value="CTP_transf_3"/>
    <property type="match status" value="1"/>
</dbReference>
<dbReference type="InterPro" id="IPR050793">
    <property type="entry name" value="CMP-NeuNAc_synthase"/>
</dbReference>
<dbReference type="PANTHER" id="PTHR21485:SF6">
    <property type="entry name" value="N-ACYLNEURAMINATE CYTIDYLYLTRANSFERASE-RELATED"/>
    <property type="match status" value="1"/>
</dbReference>
<dbReference type="InterPro" id="IPR029044">
    <property type="entry name" value="Nucleotide-diphossugar_trans"/>
</dbReference>
<keyword evidence="2" id="KW-1185">Reference proteome</keyword>
<keyword evidence="1" id="KW-0808">Transferase</keyword>
<dbReference type="RefSeq" id="WP_247418797.1">
    <property type="nucleotide sequence ID" value="NZ_JALLGW010000002.1"/>
</dbReference>
<keyword evidence="1" id="KW-0548">Nucleotidyltransferase</keyword>
<evidence type="ECO:0000313" key="1">
    <source>
        <dbReference type="EMBL" id="MFC5970125.1"/>
    </source>
</evidence>
<organism evidence="1 2">
    <name type="scientific">Halomarina salina</name>
    <dbReference type="NCBI Taxonomy" id="1872699"/>
    <lineage>
        <taxon>Archaea</taxon>
        <taxon>Methanobacteriati</taxon>
        <taxon>Methanobacteriota</taxon>
        <taxon>Stenosarchaea group</taxon>
        <taxon>Halobacteria</taxon>
        <taxon>Halobacteriales</taxon>
        <taxon>Natronomonadaceae</taxon>
        <taxon>Halomarina</taxon>
    </lineage>
</organism>
<reference evidence="1 2" key="1">
    <citation type="journal article" date="2019" name="Int. J. Syst. Evol. Microbiol.">
        <title>The Global Catalogue of Microorganisms (GCM) 10K type strain sequencing project: providing services to taxonomists for standard genome sequencing and annotation.</title>
        <authorList>
            <consortium name="The Broad Institute Genomics Platform"/>
            <consortium name="The Broad Institute Genome Sequencing Center for Infectious Disease"/>
            <person name="Wu L."/>
            <person name="Ma J."/>
        </authorList>
    </citation>
    <scope>NUCLEOTIDE SEQUENCE [LARGE SCALE GENOMIC DNA]</scope>
    <source>
        <strain evidence="1 2">CGMCC 1.12543</strain>
    </source>
</reference>
<name>A0ABD5RI92_9EURY</name>
<dbReference type="InterPro" id="IPR003329">
    <property type="entry name" value="Cytidylyl_trans"/>
</dbReference>
<comment type="caution">
    <text evidence="1">The sequence shown here is derived from an EMBL/GenBank/DDBJ whole genome shotgun (WGS) entry which is preliminary data.</text>
</comment>
<dbReference type="AlphaFoldDB" id="A0ABD5RI92"/>
<sequence>MIDNRRVVAVVPARGGSTTVPNKNLRRLGDRPLVAWPIDAAEATPEIDRTVVTTDDPSIAAVARDHGAEVVERPADLATDDALVADALRHVLGELRDEGETADVVVMLEPTCPLRTPGDVQQCLDRLVSSDCDSVATFTEAGLNPHRAWRFDDDGDPTPFLTGADPWQPRQSLPESYELTGAVYAFERDALPKAGSSLLFERPGAVLLPRERSVDLDTELDFAVAEALLAEGVHE</sequence>
<protein>
    <submittedName>
        <fullName evidence="1">Cytidylyltransferase domain-containing protein</fullName>
    </submittedName>
</protein>
<proteinExistence type="predicted"/>
<accession>A0ABD5RI92</accession>
<dbReference type="GO" id="GO:0016779">
    <property type="term" value="F:nucleotidyltransferase activity"/>
    <property type="evidence" value="ECO:0007669"/>
    <property type="project" value="UniProtKB-KW"/>
</dbReference>
<dbReference type="SUPFAM" id="SSF53448">
    <property type="entry name" value="Nucleotide-diphospho-sugar transferases"/>
    <property type="match status" value="1"/>
</dbReference>
<gene>
    <name evidence="1" type="ORF">ACFPYI_02160</name>
</gene>